<evidence type="ECO:0000256" key="1">
    <source>
        <dbReference type="SAM" id="MobiDB-lite"/>
    </source>
</evidence>
<organism evidence="2">
    <name type="scientific">Oryza nivara</name>
    <name type="common">Indian wild rice</name>
    <name type="synonym">Oryza sativa f. spontanea</name>
    <dbReference type="NCBI Taxonomy" id="4536"/>
    <lineage>
        <taxon>Eukaryota</taxon>
        <taxon>Viridiplantae</taxon>
        <taxon>Streptophyta</taxon>
        <taxon>Embryophyta</taxon>
        <taxon>Tracheophyta</taxon>
        <taxon>Spermatophyta</taxon>
        <taxon>Magnoliopsida</taxon>
        <taxon>Liliopsida</taxon>
        <taxon>Poales</taxon>
        <taxon>Poaceae</taxon>
        <taxon>BOP clade</taxon>
        <taxon>Oryzoideae</taxon>
        <taxon>Oryzeae</taxon>
        <taxon>Oryzinae</taxon>
        <taxon>Oryza</taxon>
    </lineage>
</organism>
<keyword evidence="3" id="KW-1185">Reference proteome</keyword>
<name>A0A0E0IC09_ORYNI</name>
<accession>A0A0E0IC09</accession>
<dbReference type="HOGENOM" id="CLU_2610177_0_0_1"/>
<dbReference type="Proteomes" id="UP000006591">
    <property type="component" value="Chromosome 8"/>
</dbReference>
<proteinExistence type="predicted"/>
<feature type="region of interest" description="Disordered" evidence="1">
    <location>
        <begin position="1"/>
        <end position="31"/>
    </location>
</feature>
<evidence type="ECO:0000313" key="3">
    <source>
        <dbReference type="Proteomes" id="UP000006591"/>
    </source>
</evidence>
<dbReference type="EnsemblPlants" id="ONIVA08G16220.1">
    <property type="protein sequence ID" value="ONIVA08G16220.1"/>
    <property type="gene ID" value="ONIVA08G16220"/>
</dbReference>
<sequence length="79" mass="7849">MATAAEVTDSGGKSDNADLEKGGSATLGPGKATMTRVSALANLRAADPAALPSALGEVMAMAGGDGRLNVPYAKILFRT</sequence>
<reference evidence="2" key="1">
    <citation type="submission" date="2015-04" db="UniProtKB">
        <authorList>
            <consortium name="EnsemblPlants"/>
        </authorList>
    </citation>
    <scope>IDENTIFICATION</scope>
    <source>
        <strain evidence="2">SL10</strain>
    </source>
</reference>
<reference evidence="2" key="2">
    <citation type="submission" date="2018-04" db="EMBL/GenBank/DDBJ databases">
        <title>OnivRS2 (Oryza nivara Reference Sequence Version 2).</title>
        <authorList>
            <person name="Zhang J."/>
            <person name="Kudrna D."/>
            <person name="Lee S."/>
            <person name="Talag J."/>
            <person name="Rajasekar S."/>
            <person name="Welchert J."/>
            <person name="Hsing Y.-I."/>
            <person name="Wing R.A."/>
        </authorList>
    </citation>
    <scope>NUCLEOTIDE SEQUENCE [LARGE SCALE GENOMIC DNA]</scope>
    <source>
        <strain evidence="2">SL10</strain>
    </source>
</reference>
<evidence type="ECO:0000313" key="2">
    <source>
        <dbReference type="EnsemblPlants" id="ONIVA08G16220.1"/>
    </source>
</evidence>
<dbReference type="Gramene" id="ONIVA08G16220.1">
    <property type="protein sequence ID" value="ONIVA08G16220.1"/>
    <property type="gene ID" value="ONIVA08G16220"/>
</dbReference>
<dbReference type="OMA" id="YAKILFR"/>
<dbReference type="AlphaFoldDB" id="A0A0E0IC09"/>
<protein>
    <submittedName>
        <fullName evidence="2">Uncharacterized protein</fullName>
    </submittedName>
</protein>